<evidence type="ECO:0000313" key="2">
    <source>
        <dbReference type="Proteomes" id="UP001366503"/>
    </source>
</evidence>
<evidence type="ECO:0000313" key="1">
    <source>
        <dbReference type="EMBL" id="MEI9402983.1"/>
    </source>
</evidence>
<dbReference type="Proteomes" id="UP001366503">
    <property type="component" value="Unassembled WGS sequence"/>
</dbReference>
<dbReference type="EMBL" id="JAPYKO010000007">
    <property type="protein sequence ID" value="MEI9402983.1"/>
    <property type="molecule type" value="Genomic_DNA"/>
</dbReference>
<evidence type="ECO:0008006" key="3">
    <source>
        <dbReference type="Google" id="ProtNLM"/>
    </source>
</evidence>
<reference evidence="1 2" key="1">
    <citation type="submission" date="2022-12" db="EMBL/GenBank/DDBJ databases">
        <authorList>
            <person name="Muema E."/>
        </authorList>
    </citation>
    <scope>NUCLEOTIDE SEQUENCE [LARGE SCALE GENOMIC DNA]</scope>
    <source>
        <strain evidence="2">1330</strain>
    </source>
</reference>
<accession>A0ABU8KCP2</accession>
<sequence length="119" mass="13423">MSGKTLTAFGSACREIRMARKLRMIDQAKEFACSPSFISTVETGGKQVPEGYVEKFGDWLKLDLVTRKHLQALADARANVIRFIPVNKERAALARRLFRKINKMSPDEIRKLDADLPGD</sequence>
<gene>
    <name evidence="1" type="ORF">O7A05_12540</name>
</gene>
<protein>
    <recommendedName>
        <fullName evidence="3">XRE family transcriptional regulator</fullName>
    </recommendedName>
</protein>
<keyword evidence="2" id="KW-1185">Reference proteome</keyword>
<organism evidence="1 2">
    <name type="scientific">Mesorhizobium argentiipisi</name>
    <dbReference type="NCBI Taxonomy" id="3015175"/>
    <lineage>
        <taxon>Bacteria</taxon>
        <taxon>Pseudomonadati</taxon>
        <taxon>Pseudomonadota</taxon>
        <taxon>Alphaproteobacteria</taxon>
        <taxon>Hyphomicrobiales</taxon>
        <taxon>Phyllobacteriaceae</taxon>
        <taxon>Mesorhizobium</taxon>
    </lineage>
</organism>
<proteinExistence type="predicted"/>
<dbReference type="RefSeq" id="WP_337093412.1">
    <property type="nucleotide sequence ID" value="NZ_JAPYKO010000007.1"/>
</dbReference>
<name>A0ABU8KCP2_9HYPH</name>
<comment type="caution">
    <text evidence="1">The sequence shown here is derived from an EMBL/GenBank/DDBJ whole genome shotgun (WGS) entry which is preliminary data.</text>
</comment>